<feature type="domain" description="DUF6602" evidence="1">
    <location>
        <begin position="37"/>
        <end position="111"/>
    </location>
</feature>
<proteinExistence type="predicted"/>
<evidence type="ECO:0000259" key="1">
    <source>
        <dbReference type="Pfam" id="PF20247"/>
    </source>
</evidence>
<sequence length="287" mass="32106">MVPQVNYIIRENLAVIGSAFLSACSYRSCRLTSHALRGVVIGHTSKVDPASRSTQCDVIVYDENETPKLETGDLRRFFPVETVYGVGEIKSVVEAKRFEETLDKLSKVKRMRVDPPPIVYPTKPTHMVMQFFQLHQAFVDEGFDRRAAARMAYDVFEHSTQNIVTFLVCERIEFNGGDNLSSLMKRIVSASPGGDEQFAMRHNMILSIEDGYQSYFHGHGIPTTYPRVLNEKLGMSAATGVRIVDANDRNDHIIAFLGDIASALGNAMIFPFNVSSYINVEATNIGW</sequence>
<dbReference type="Proteomes" id="UP000192936">
    <property type="component" value="Unassembled WGS sequence"/>
</dbReference>
<dbReference type="STRING" id="286727.SAMN02982917_1759"/>
<dbReference type="CDD" id="cd21173">
    <property type="entry name" value="NucC-like"/>
    <property type="match status" value="1"/>
</dbReference>
<reference evidence="2 3" key="1">
    <citation type="submission" date="2017-04" db="EMBL/GenBank/DDBJ databases">
        <authorList>
            <person name="Afonso C.L."/>
            <person name="Miller P.J."/>
            <person name="Scott M.A."/>
            <person name="Spackman E."/>
            <person name="Goraichik I."/>
            <person name="Dimitrov K.M."/>
            <person name="Suarez D.L."/>
            <person name="Swayne D.E."/>
        </authorList>
    </citation>
    <scope>NUCLEOTIDE SEQUENCE [LARGE SCALE GENOMIC DNA]</scope>
    <source>
        <strain evidence="2 3">A2P</strain>
    </source>
</reference>
<dbReference type="EMBL" id="FXAK01000002">
    <property type="protein sequence ID" value="SMF34971.1"/>
    <property type="molecule type" value="Genomic_DNA"/>
</dbReference>
<accession>A0A1X7EJE2</accession>
<evidence type="ECO:0000313" key="3">
    <source>
        <dbReference type="Proteomes" id="UP000192936"/>
    </source>
</evidence>
<evidence type="ECO:0000313" key="2">
    <source>
        <dbReference type="EMBL" id="SMF34971.1"/>
    </source>
</evidence>
<protein>
    <recommendedName>
        <fullName evidence="1">DUF6602 domain-containing protein</fullName>
    </recommendedName>
</protein>
<dbReference type="Pfam" id="PF20247">
    <property type="entry name" value="DUF6602"/>
    <property type="match status" value="1"/>
</dbReference>
<gene>
    <name evidence="2" type="ORF">SAMN02982917_1759</name>
</gene>
<organism evidence="2 3">
    <name type="scientific">Azospirillum oryzae</name>
    <dbReference type="NCBI Taxonomy" id="286727"/>
    <lineage>
        <taxon>Bacteria</taxon>
        <taxon>Pseudomonadati</taxon>
        <taxon>Pseudomonadota</taxon>
        <taxon>Alphaproteobacteria</taxon>
        <taxon>Rhodospirillales</taxon>
        <taxon>Azospirillaceae</taxon>
        <taxon>Azospirillum</taxon>
    </lineage>
</organism>
<name>A0A1X7EJE2_9PROT</name>
<dbReference type="AlphaFoldDB" id="A0A1X7EJE2"/>
<dbReference type="InterPro" id="IPR046537">
    <property type="entry name" value="DUF6602"/>
</dbReference>